<dbReference type="SUPFAM" id="SSF55073">
    <property type="entry name" value="Nucleotide cyclase"/>
    <property type="match status" value="1"/>
</dbReference>
<dbReference type="SMART" id="SM00267">
    <property type="entry name" value="GGDEF"/>
    <property type="match status" value="1"/>
</dbReference>
<evidence type="ECO:0000313" key="5">
    <source>
        <dbReference type="EMBL" id="GAA6144556.1"/>
    </source>
</evidence>
<dbReference type="EC" id="2.7.7.65" evidence="1"/>
<evidence type="ECO:0000259" key="4">
    <source>
        <dbReference type="PROSITE" id="PS50887"/>
    </source>
</evidence>
<dbReference type="InterPro" id="IPR000160">
    <property type="entry name" value="GGDEF_dom"/>
</dbReference>
<dbReference type="PANTHER" id="PTHR45138:SF9">
    <property type="entry name" value="DIGUANYLATE CYCLASE DGCM-RELATED"/>
    <property type="match status" value="1"/>
</dbReference>
<dbReference type="InterPro" id="IPR029787">
    <property type="entry name" value="Nucleotide_cyclase"/>
</dbReference>
<feature type="domain" description="GGDEF" evidence="4">
    <location>
        <begin position="258"/>
        <end position="392"/>
    </location>
</feature>
<dbReference type="Proteomes" id="UP001481413">
    <property type="component" value="Unassembled WGS sequence"/>
</dbReference>
<gene>
    <name evidence="5" type="ORF">NBRC116585_06730</name>
</gene>
<feature type="transmembrane region" description="Helical" evidence="3">
    <location>
        <begin position="30"/>
        <end position="52"/>
    </location>
</feature>
<evidence type="ECO:0000256" key="3">
    <source>
        <dbReference type="SAM" id="Phobius"/>
    </source>
</evidence>
<evidence type="ECO:0000256" key="1">
    <source>
        <dbReference type="ARBA" id="ARBA00012528"/>
    </source>
</evidence>
<feature type="transmembrane region" description="Helical" evidence="3">
    <location>
        <begin position="187"/>
        <end position="210"/>
    </location>
</feature>
<protein>
    <recommendedName>
        <fullName evidence="1">diguanylate cyclase</fullName>
        <ecNumber evidence="1">2.7.7.65</ecNumber>
    </recommendedName>
</protein>
<dbReference type="Gene3D" id="3.30.70.270">
    <property type="match status" value="1"/>
</dbReference>
<sequence length="395" mass="44333">MNPEHSTKTQPSYPYSLISNPMDWKAIDRFILLASLVLLAPTSFGITMWMAYAMVPEWLNPTLVHWLSGLYILHILLMSGFIMTALKLRRYTHDWPLFENMIIASFLIVVLTTGYVTGTYLSEALLIIFLGVIITCTLADVNKIRFCFWIVVPVLVLMSIADLTNLLPHAMLLERSPIAPDGRPLDGWMAVRMTVAAILAPLIYLCILAMKRWTERENLYQEMSTIDGLTRLANRNFLISRGQEEIQRARATESTSMPPLSCIMIDLDHFKQINDSWGHHAGDQVLVAASKIMMESARPNDEVGRYGGEEFAVLLPGTTLLQAKLIAERMRVRISKMEVDVDGNRIHVTASFGVACYPSPDVEAMSDLLKTADHALYEAKENGRNQVVLAQSTSS</sequence>
<evidence type="ECO:0000256" key="2">
    <source>
        <dbReference type="ARBA" id="ARBA00034247"/>
    </source>
</evidence>
<feature type="transmembrane region" description="Helical" evidence="3">
    <location>
        <begin position="64"/>
        <end position="85"/>
    </location>
</feature>
<organism evidence="5 6">
    <name type="scientific">Thalassolituus maritimus</name>
    <dbReference type="NCBI Taxonomy" id="484498"/>
    <lineage>
        <taxon>Bacteria</taxon>
        <taxon>Pseudomonadati</taxon>
        <taxon>Pseudomonadota</taxon>
        <taxon>Gammaproteobacteria</taxon>
        <taxon>Oceanospirillales</taxon>
        <taxon>Oceanospirillaceae</taxon>
        <taxon>Thalassolituus</taxon>
    </lineage>
</organism>
<dbReference type="EMBL" id="BAABWH010000001">
    <property type="protein sequence ID" value="GAA6144556.1"/>
    <property type="molecule type" value="Genomic_DNA"/>
</dbReference>
<dbReference type="InterPro" id="IPR050469">
    <property type="entry name" value="Diguanylate_Cyclase"/>
</dbReference>
<dbReference type="PROSITE" id="PS50887">
    <property type="entry name" value="GGDEF"/>
    <property type="match status" value="1"/>
</dbReference>
<keyword evidence="3" id="KW-0472">Membrane</keyword>
<keyword evidence="3" id="KW-0812">Transmembrane</keyword>
<accession>A0ABP9ZWN6</accession>
<feature type="transmembrane region" description="Helical" evidence="3">
    <location>
        <begin position="146"/>
        <end position="167"/>
    </location>
</feature>
<reference evidence="5 6" key="1">
    <citation type="submission" date="2024-04" db="EMBL/GenBank/DDBJ databases">
        <title>Draft genome sequence of Thalassolituus maritimus NBRC 116585.</title>
        <authorList>
            <person name="Miyakawa T."/>
            <person name="Kusuya Y."/>
            <person name="Miura T."/>
        </authorList>
    </citation>
    <scope>NUCLEOTIDE SEQUENCE [LARGE SCALE GENOMIC DNA]</scope>
    <source>
        <strain evidence="5 6">5NW40-0001</strain>
    </source>
</reference>
<dbReference type="NCBIfam" id="TIGR00254">
    <property type="entry name" value="GGDEF"/>
    <property type="match status" value="1"/>
</dbReference>
<proteinExistence type="predicted"/>
<dbReference type="CDD" id="cd01949">
    <property type="entry name" value="GGDEF"/>
    <property type="match status" value="1"/>
</dbReference>
<dbReference type="PANTHER" id="PTHR45138">
    <property type="entry name" value="REGULATORY COMPONENTS OF SENSORY TRANSDUCTION SYSTEM"/>
    <property type="match status" value="1"/>
</dbReference>
<keyword evidence="3" id="KW-1133">Transmembrane helix</keyword>
<dbReference type="RefSeq" id="WP_353293481.1">
    <property type="nucleotide sequence ID" value="NZ_BAABWH010000001.1"/>
</dbReference>
<evidence type="ECO:0000313" key="6">
    <source>
        <dbReference type="Proteomes" id="UP001481413"/>
    </source>
</evidence>
<name>A0ABP9ZWN6_9GAMM</name>
<comment type="catalytic activity">
    <reaction evidence="2">
        <text>2 GTP = 3',3'-c-di-GMP + 2 diphosphate</text>
        <dbReference type="Rhea" id="RHEA:24898"/>
        <dbReference type="ChEBI" id="CHEBI:33019"/>
        <dbReference type="ChEBI" id="CHEBI:37565"/>
        <dbReference type="ChEBI" id="CHEBI:58805"/>
        <dbReference type="EC" id="2.7.7.65"/>
    </reaction>
</comment>
<comment type="caution">
    <text evidence="5">The sequence shown here is derived from an EMBL/GenBank/DDBJ whole genome shotgun (WGS) entry which is preliminary data.</text>
</comment>
<dbReference type="InterPro" id="IPR043128">
    <property type="entry name" value="Rev_trsase/Diguanyl_cyclase"/>
</dbReference>
<dbReference type="Pfam" id="PF00990">
    <property type="entry name" value="GGDEF"/>
    <property type="match status" value="1"/>
</dbReference>
<feature type="transmembrane region" description="Helical" evidence="3">
    <location>
        <begin position="97"/>
        <end position="115"/>
    </location>
</feature>
<keyword evidence="6" id="KW-1185">Reference proteome</keyword>
<feature type="transmembrane region" description="Helical" evidence="3">
    <location>
        <begin position="121"/>
        <end position="139"/>
    </location>
</feature>